<dbReference type="Pfam" id="PF22014">
    <property type="entry name" value="DUF6932"/>
    <property type="match status" value="1"/>
</dbReference>
<accession>A0ABW3CQC7</accession>
<evidence type="ECO:0000313" key="2">
    <source>
        <dbReference type="Proteomes" id="UP001597083"/>
    </source>
</evidence>
<reference evidence="2" key="1">
    <citation type="journal article" date="2019" name="Int. J. Syst. Evol. Microbiol.">
        <title>The Global Catalogue of Microorganisms (GCM) 10K type strain sequencing project: providing services to taxonomists for standard genome sequencing and annotation.</title>
        <authorList>
            <consortium name="The Broad Institute Genomics Platform"/>
            <consortium name="The Broad Institute Genome Sequencing Center for Infectious Disease"/>
            <person name="Wu L."/>
            <person name="Ma J."/>
        </authorList>
    </citation>
    <scope>NUCLEOTIDE SEQUENCE [LARGE SCALE GENOMIC DNA]</scope>
    <source>
        <strain evidence="2">JCM 31696</strain>
    </source>
</reference>
<keyword evidence="2" id="KW-1185">Reference proteome</keyword>
<dbReference type="Proteomes" id="UP001597083">
    <property type="component" value="Unassembled WGS sequence"/>
</dbReference>
<protein>
    <submittedName>
        <fullName evidence="1">DUF6932 family protein</fullName>
    </submittedName>
</protein>
<comment type="caution">
    <text evidence="1">The sequence shown here is derived from an EMBL/GenBank/DDBJ whole genome shotgun (WGS) entry which is preliminary data.</text>
</comment>
<dbReference type="EMBL" id="JBHTIR010004242">
    <property type="protein sequence ID" value="MFD0856739.1"/>
    <property type="molecule type" value="Genomic_DNA"/>
</dbReference>
<sequence>MLKRRVAVWPVAVGYRTARTETAIMRCMARPSLPPPLVDGQLPHGRWVCTEEEVKAAYIDGQAGDREEIWREWREVTGVLRNIVGEVAACWLSGSLFTDKPDPADVDCVYIIDVERLLTAANSDARHDAFLRYVARSQLKDVYDVRVDSYILEWTPTPGPAISDVARGYLRRRGYWDDLWCRVRDEDPRLDSIPRRGYLEVQLDGYK</sequence>
<name>A0ABW3CQC7_9ACTN</name>
<dbReference type="InterPro" id="IPR053860">
    <property type="entry name" value="DUF6932"/>
</dbReference>
<organism evidence="1 2">
    <name type="scientific">Actinomadura adrarensis</name>
    <dbReference type="NCBI Taxonomy" id="1819600"/>
    <lineage>
        <taxon>Bacteria</taxon>
        <taxon>Bacillati</taxon>
        <taxon>Actinomycetota</taxon>
        <taxon>Actinomycetes</taxon>
        <taxon>Streptosporangiales</taxon>
        <taxon>Thermomonosporaceae</taxon>
        <taxon>Actinomadura</taxon>
    </lineage>
</organism>
<proteinExistence type="predicted"/>
<evidence type="ECO:0000313" key="1">
    <source>
        <dbReference type="EMBL" id="MFD0856739.1"/>
    </source>
</evidence>
<gene>
    <name evidence="1" type="ORF">ACFQ07_31190</name>
</gene>